<sequence>MNGIYGYVDNAIQSPINNSQILFGSWSPFKMEPSEKKSLIQYRDFSIVGVWHIQSVSSFSSSETRTQFGISVIPESCDLSIESGDLFFSEELFVTFKRVNTTKNEYGFELGTYKDYVNKLEYGLILFTNGKEEFLAITSDEHIESFDYKFKFKSIDHNTLEIKEIEINDVEELFVINKENPLEVKFDFEGGLSLKDFMDTMQPIRSFIVDSGNEYFYNKKGKRQKTRKVFEPELALKAGSVRAFISPMEEEKEQLDLFVNPTFSYELLYSVLEYAEKRDSKAILKFLSSNKLTNLKQYLNNLLKISKVFKREGKFYIKYNHLKPLILTSNSFKNIEKAISEVEHREVTVVGELYAIDTRRNWLKVYDEDNGVDWKFIYDSHVYQSNIFKVNQFVSVMGTTEAPVDITRGTAHLKDIKLK</sequence>
<protein>
    <submittedName>
        <fullName evidence="1">Uncharacterized protein</fullName>
    </submittedName>
</protein>
<comment type="caution">
    <text evidence="1">The sequence shown here is derived from an EMBL/GenBank/DDBJ whole genome shotgun (WGS) entry which is preliminary data.</text>
</comment>
<gene>
    <name evidence="1" type="ORF">EKG37_20650</name>
</gene>
<evidence type="ECO:0000313" key="2">
    <source>
        <dbReference type="Proteomes" id="UP000271374"/>
    </source>
</evidence>
<dbReference type="Proteomes" id="UP000271374">
    <property type="component" value="Unassembled WGS sequence"/>
</dbReference>
<keyword evidence="2" id="KW-1185">Reference proteome</keyword>
<dbReference type="OrthoDB" id="9813184at2"/>
<reference evidence="1 2" key="1">
    <citation type="submission" date="2018-12" db="EMBL/GenBank/DDBJ databases">
        <title>Bacillus yapensis draft genome sequence.</title>
        <authorList>
            <person name="Yu L."/>
            <person name="Xu X."/>
            <person name="Tang X."/>
        </authorList>
    </citation>
    <scope>NUCLEOTIDE SEQUENCE [LARGE SCALE GENOMIC DNA]</scope>
    <source>
        <strain evidence="1 2">XXST-01</strain>
    </source>
</reference>
<name>A0A431VUH0_9BACI</name>
<dbReference type="RefSeq" id="WP_126410665.1">
    <property type="nucleotide sequence ID" value="NZ_RXNT01000022.1"/>
</dbReference>
<accession>A0A431VUH0</accession>
<evidence type="ECO:0000313" key="1">
    <source>
        <dbReference type="EMBL" id="RTR26719.1"/>
    </source>
</evidence>
<proteinExistence type="predicted"/>
<dbReference type="AlphaFoldDB" id="A0A431VUH0"/>
<organism evidence="1 2">
    <name type="scientific">Bacillus yapensis</name>
    <dbReference type="NCBI Taxonomy" id="2492960"/>
    <lineage>
        <taxon>Bacteria</taxon>
        <taxon>Bacillati</taxon>
        <taxon>Bacillota</taxon>
        <taxon>Bacilli</taxon>
        <taxon>Bacillales</taxon>
        <taxon>Bacillaceae</taxon>
        <taxon>Bacillus</taxon>
    </lineage>
</organism>
<dbReference type="EMBL" id="RXNT01000022">
    <property type="protein sequence ID" value="RTR26719.1"/>
    <property type="molecule type" value="Genomic_DNA"/>
</dbReference>